<dbReference type="EMBL" id="GL379786">
    <property type="protein sequence ID" value="EGT30586.1"/>
    <property type="molecule type" value="Genomic_DNA"/>
</dbReference>
<protein>
    <submittedName>
        <fullName evidence="1">Uncharacterized protein</fullName>
    </submittedName>
</protein>
<gene>
    <name evidence="1" type="ORF">CAEBREN_06381</name>
</gene>
<name>G0M8Q2_CAEBE</name>
<evidence type="ECO:0000313" key="1">
    <source>
        <dbReference type="EMBL" id="EGT30586.1"/>
    </source>
</evidence>
<evidence type="ECO:0000313" key="2">
    <source>
        <dbReference type="Proteomes" id="UP000008068"/>
    </source>
</evidence>
<sequence>MTLDLQHSVAFSSYRLFVMIIFVEKLLSWGSKTSTLLFSDSFRRLLRLLRLLHGASRFYSHHKPNHVAHI</sequence>
<dbReference type="HOGENOM" id="CLU_2760057_0_0_1"/>
<keyword evidence="2" id="KW-1185">Reference proteome</keyword>
<accession>G0M8Q2</accession>
<dbReference type="InParanoid" id="G0M8Q2"/>
<organism evidence="2">
    <name type="scientific">Caenorhabditis brenneri</name>
    <name type="common">Nematode worm</name>
    <dbReference type="NCBI Taxonomy" id="135651"/>
    <lineage>
        <taxon>Eukaryota</taxon>
        <taxon>Metazoa</taxon>
        <taxon>Ecdysozoa</taxon>
        <taxon>Nematoda</taxon>
        <taxon>Chromadorea</taxon>
        <taxon>Rhabditida</taxon>
        <taxon>Rhabditina</taxon>
        <taxon>Rhabditomorpha</taxon>
        <taxon>Rhabditoidea</taxon>
        <taxon>Rhabditidae</taxon>
        <taxon>Peloderinae</taxon>
        <taxon>Caenorhabditis</taxon>
    </lineage>
</organism>
<dbReference type="AlphaFoldDB" id="G0M8Q2"/>
<reference evidence="2" key="1">
    <citation type="submission" date="2011-07" db="EMBL/GenBank/DDBJ databases">
        <authorList>
            <consortium name="Caenorhabditis brenneri Sequencing and Analysis Consortium"/>
            <person name="Wilson R.K."/>
        </authorList>
    </citation>
    <scope>NUCLEOTIDE SEQUENCE [LARGE SCALE GENOMIC DNA]</scope>
    <source>
        <strain evidence="2">PB2801</strain>
    </source>
</reference>
<dbReference type="Proteomes" id="UP000008068">
    <property type="component" value="Unassembled WGS sequence"/>
</dbReference>
<proteinExistence type="predicted"/>